<dbReference type="PROSITE" id="PS50929">
    <property type="entry name" value="ABC_TM1F"/>
    <property type="match status" value="1"/>
</dbReference>
<keyword evidence="3" id="KW-0547">Nucleotide-binding</keyword>
<dbReference type="InterPro" id="IPR036640">
    <property type="entry name" value="ABC1_TM_sf"/>
</dbReference>
<dbReference type="GO" id="GO:0015421">
    <property type="term" value="F:ABC-type oligopeptide transporter activity"/>
    <property type="evidence" value="ECO:0007669"/>
    <property type="project" value="TreeGrafter"/>
</dbReference>
<dbReference type="eggNOG" id="COG1132">
    <property type="taxonomic scope" value="Bacteria"/>
</dbReference>
<evidence type="ECO:0000259" key="8">
    <source>
        <dbReference type="PROSITE" id="PS50893"/>
    </source>
</evidence>
<dbReference type="SMART" id="SM00382">
    <property type="entry name" value="AAA"/>
    <property type="match status" value="1"/>
</dbReference>
<evidence type="ECO:0000259" key="9">
    <source>
        <dbReference type="PROSITE" id="PS50929"/>
    </source>
</evidence>
<dbReference type="STRING" id="1121022.GCA_000376105_03321"/>
<dbReference type="SUPFAM" id="SSF52540">
    <property type="entry name" value="P-loop containing nucleoside triphosphate hydrolases"/>
    <property type="match status" value="1"/>
</dbReference>
<dbReference type="PANTHER" id="PTHR43394">
    <property type="entry name" value="ATP-DEPENDENT PERMEASE MDL1, MITOCHONDRIAL"/>
    <property type="match status" value="1"/>
</dbReference>
<feature type="transmembrane region" description="Helical" evidence="7">
    <location>
        <begin position="135"/>
        <end position="155"/>
    </location>
</feature>
<comment type="caution">
    <text evidence="10">The sequence shown here is derived from an EMBL/GenBank/DDBJ whole genome shotgun (WGS) entry which is preliminary data.</text>
</comment>
<dbReference type="InterPro" id="IPR003439">
    <property type="entry name" value="ABC_transporter-like_ATP-bd"/>
</dbReference>
<dbReference type="GO" id="GO:0005524">
    <property type="term" value="F:ATP binding"/>
    <property type="evidence" value="ECO:0007669"/>
    <property type="project" value="UniProtKB-KW"/>
</dbReference>
<dbReference type="InterPro" id="IPR039421">
    <property type="entry name" value="Type_1_exporter"/>
</dbReference>
<dbReference type="PATRIC" id="fig|1121022.4.peg.3045"/>
<feature type="transmembrane region" description="Helical" evidence="7">
    <location>
        <begin position="214"/>
        <end position="241"/>
    </location>
</feature>
<dbReference type="PROSITE" id="PS00211">
    <property type="entry name" value="ABC_TRANSPORTER_1"/>
    <property type="match status" value="1"/>
</dbReference>
<dbReference type="GO" id="GO:0016887">
    <property type="term" value="F:ATP hydrolysis activity"/>
    <property type="evidence" value="ECO:0007669"/>
    <property type="project" value="InterPro"/>
</dbReference>
<evidence type="ECO:0000256" key="2">
    <source>
        <dbReference type="ARBA" id="ARBA00022692"/>
    </source>
</evidence>
<feature type="domain" description="ABC transmembrane type-1" evidence="9">
    <location>
        <begin position="1"/>
        <end position="276"/>
    </location>
</feature>
<evidence type="ECO:0000256" key="1">
    <source>
        <dbReference type="ARBA" id="ARBA00004651"/>
    </source>
</evidence>
<evidence type="ECO:0008006" key="12">
    <source>
        <dbReference type="Google" id="ProtNLM"/>
    </source>
</evidence>
<dbReference type="Proteomes" id="UP000017837">
    <property type="component" value="Unassembled WGS sequence"/>
</dbReference>
<keyword evidence="6 7" id="KW-0472">Membrane</keyword>
<dbReference type="PANTHER" id="PTHR43394:SF1">
    <property type="entry name" value="ATP-BINDING CASSETTE SUB-FAMILY B MEMBER 10, MITOCHONDRIAL"/>
    <property type="match status" value="1"/>
</dbReference>
<feature type="transmembrane region" description="Helical" evidence="7">
    <location>
        <begin position="253"/>
        <end position="274"/>
    </location>
</feature>
<feature type="domain" description="ABC transporter" evidence="8">
    <location>
        <begin position="307"/>
        <end position="539"/>
    </location>
</feature>
<dbReference type="GO" id="GO:0005886">
    <property type="term" value="C:plasma membrane"/>
    <property type="evidence" value="ECO:0007669"/>
    <property type="project" value="UniProtKB-SubCell"/>
</dbReference>
<evidence type="ECO:0000256" key="5">
    <source>
        <dbReference type="ARBA" id="ARBA00022989"/>
    </source>
</evidence>
<dbReference type="AlphaFoldDB" id="V4P4C0"/>
<evidence type="ECO:0000256" key="7">
    <source>
        <dbReference type="SAM" id="Phobius"/>
    </source>
</evidence>
<name>V4P4C0_9CAUL</name>
<organism evidence="10 11">
    <name type="scientific">Asticcacaulis benevestitus DSM 16100 = ATCC BAA-896</name>
    <dbReference type="NCBI Taxonomy" id="1121022"/>
    <lineage>
        <taxon>Bacteria</taxon>
        <taxon>Pseudomonadati</taxon>
        <taxon>Pseudomonadota</taxon>
        <taxon>Alphaproteobacteria</taxon>
        <taxon>Caulobacterales</taxon>
        <taxon>Caulobacteraceae</taxon>
        <taxon>Asticcacaulis</taxon>
    </lineage>
</organism>
<evidence type="ECO:0000256" key="4">
    <source>
        <dbReference type="ARBA" id="ARBA00022840"/>
    </source>
</evidence>
<evidence type="ECO:0000313" key="11">
    <source>
        <dbReference type="Proteomes" id="UP000017837"/>
    </source>
</evidence>
<dbReference type="Gene3D" id="1.20.1560.10">
    <property type="entry name" value="ABC transporter type 1, transmembrane domain"/>
    <property type="match status" value="1"/>
</dbReference>
<dbReference type="Gene3D" id="3.40.50.300">
    <property type="entry name" value="P-loop containing nucleotide triphosphate hydrolases"/>
    <property type="match status" value="1"/>
</dbReference>
<dbReference type="InterPro" id="IPR003593">
    <property type="entry name" value="AAA+_ATPase"/>
</dbReference>
<evidence type="ECO:0000313" key="10">
    <source>
        <dbReference type="EMBL" id="ESQ88807.1"/>
    </source>
</evidence>
<dbReference type="SUPFAM" id="SSF90123">
    <property type="entry name" value="ABC transporter transmembrane region"/>
    <property type="match status" value="1"/>
</dbReference>
<dbReference type="InterPro" id="IPR027417">
    <property type="entry name" value="P-loop_NTPase"/>
</dbReference>
<dbReference type="EMBL" id="AWGB01000033">
    <property type="protein sequence ID" value="ESQ88807.1"/>
    <property type="molecule type" value="Genomic_DNA"/>
</dbReference>
<dbReference type="InterPro" id="IPR011527">
    <property type="entry name" value="ABC1_TM_dom"/>
</dbReference>
<sequence>MTAAGNALNLAVPKVVADAIDAFTAGRLHLNASLILLIALALGTFVLGNLQNLVQTVASERVARDLRTHLADVVSQQTYAAIESMTPAKLLTNFTSDIDAIKTFVAQTTPTLISSVFVIIGASVLLLWLKWELALPVLAVLPLIAVSFFLIMGRVGKLFGQIQGMVDIMNRVLTETIVGASLIRLVNTEARETARFTAAAESSRAIGMNILRQFASLIPVITFLINVAVLIILGLGGHFVITGGMTIGQLSAFLSYLTILVFPIIIIGFTSMSISQAQASYMRVGMVLNAPPPPARGETVRPLTGAVQVRDLVLAYGERKVLKSVSFEVAPRSRTAIVGPTAAGKSQLLYAMTGLLAPTSGQVLYDGRPIDDYTRESLYAQIGFVFQDSQLFNLTLRENIAFNARVDEAQLNKAIETAELHAFISGLPQGLETVAAERGLSLSGGQKQRIMLARALALNPKVLFLDDFTARVDITTEARILANVRRNYPDLTLISITQKIAPVEDFDQIVLLMEGEVLAVGTHEKLAHSSPEYGQILRSQRSTETYEAV</sequence>
<dbReference type="PROSITE" id="PS50893">
    <property type="entry name" value="ABC_TRANSPORTER_2"/>
    <property type="match status" value="1"/>
</dbReference>
<keyword evidence="5 7" id="KW-1133">Transmembrane helix</keyword>
<keyword evidence="2 7" id="KW-0812">Transmembrane</keyword>
<gene>
    <name evidence="10" type="ORF">ABENE_14965</name>
</gene>
<dbReference type="Pfam" id="PF00664">
    <property type="entry name" value="ABC_membrane"/>
    <property type="match status" value="1"/>
</dbReference>
<reference evidence="10 11" key="1">
    <citation type="journal article" date="2014" name="Nature">
        <title>Sequential evolution of bacterial morphology by co-option of a developmental regulator.</title>
        <authorList>
            <person name="Jiang C."/>
            <person name="Brown P.J."/>
            <person name="Ducret A."/>
            <person name="Brun Y.V."/>
        </authorList>
    </citation>
    <scope>NUCLEOTIDE SEQUENCE [LARGE SCALE GENOMIC DNA]</scope>
    <source>
        <strain evidence="10 11">DSM 16100</strain>
    </source>
</reference>
<dbReference type="Pfam" id="PF00005">
    <property type="entry name" value="ABC_tran"/>
    <property type="match status" value="1"/>
</dbReference>
<evidence type="ECO:0000256" key="3">
    <source>
        <dbReference type="ARBA" id="ARBA00022741"/>
    </source>
</evidence>
<dbReference type="InterPro" id="IPR017871">
    <property type="entry name" value="ABC_transporter-like_CS"/>
</dbReference>
<keyword evidence="4" id="KW-0067">ATP-binding</keyword>
<proteinExistence type="predicted"/>
<feature type="transmembrane region" description="Helical" evidence="7">
    <location>
        <begin position="34"/>
        <end position="54"/>
    </location>
</feature>
<evidence type="ECO:0000256" key="6">
    <source>
        <dbReference type="ARBA" id="ARBA00023136"/>
    </source>
</evidence>
<keyword evidence="11" id="KW-1185">Reference proteome</keyword>
<comment type="subcellular location">
    <subcellularLocation>
        <location evidence="1">Cell membrane</location>
        <topology evidence="1">Multi-pass membrane protein</topology>
    </subcellularLocation>
</comment>
<accession>V4P4C0</accession>
<feature type="transmembrane region" description="Helical" evidence="7">
    <location>
        <begin position="111"/>
        <end position="129"/>
    </location>
</feature>
<protein>
    <recommendedName>
        <fullName evidence="12">ABC transporter ATP-binding protein</fullName>
    </recommendedName>
</protein>